<sequence>MNFCPLKNTFAAETFYLPARVNIGAVVFQQEAVIIDSGLEAQAGKRVCRLAREAGWKIVALINTHTHADHIGGNQAIVDQFAAKVFTPDLEQDFARHTLYEPAFLIGGAAPWHDVTNKFLVAPPTPVTAGLKAGSIPWPGKEAGPNLQILSLPGHSPDQIGVGCGDVLFCGDAFLGPDVLSAHGIPFNVDVERCLSTLDQILSTTYSIVLPSHGEPLERSELSSVLQVNANKIKELIEKVYELLEEPLELETIVAHLCEQEGKTIASVGSFFLYRTAILAYLSYLYGQGRVETKMEKCRLYWHRAGHH</sequence>
<gene>
    <name evidence="2" type="ORF">H1S01_01680</name>
</gene>
<accession>A0ABR7SZD2</accession>
<dbReference type="SUPFAM" id="SSF56281">
    <property type="entry name" value="Metallo-hydrolase/oxidoreductase"/>
    <property type="match status" value="1"/>
</dbReference>
<dbReference type="InterPro" id="IPR036866">
    <property type="entry name" value="RibonucZ/Hydroxyglut_hydro"/>
</dbReference>
<protein>
    <submittedName>
        <fullName evidence="2">MBL fold metallo-hydrolase</fullName>
    </submittedName>
</protein>
<proteinExistence type="predicted"/>
<evidence type="ECO:0000313" key="3">
    <source>
        <dbReference type="Proteomes" id="UP000617402"/>
    </source>
</evidence>
<dbReference type="InterPro" id="IPR050855">
    <property type="entry name" value="NDM-1-like"/>
</dbReference>
<dbReference type="SMART" id="SM00849">
    <property type="entry name" value="Lactamase_B"/>
    <property type="match status" value="1"/>
</dbReference>
<reference evidence="2 3" key="1">
    <citation type="submission" date="2020-07" db="EMBL/GenBank/DDBJ databases">
        <title>Draft whole-genome sequence of Heliobacterium chlorum DSM 3682, type strain.</title>
        <authorList>
            <person name="Kyndt J.A."/>
            <person name="Meyer T.E."/>
            <person name="Imhoff J.F."/>
        </authorList>
    </citation>
    <scope>NUCLEOTIDE SEQUENCE [LARGE SCALE GENOMIC DNA]</scope>
    <source>
        <strain evidence="2 3">DSM 3682</strain>
    </source>
</reference>
<comment type="caution">
    <text evidence="2">The sequence shown here is derived from an EMBL/GenBank/DDBJ whole genome shotgun (WGS) entry which is preliminary data.</text>
</comment>
<dbReference type="Pfam" id="PF00753">
    <property type="entry name" value="Lactamase_B"/>
    <property type="match status" value="1"/>
</dbReference>
<name>A0ABR7SZD2_HELCL</name>
<dbReference type="CDD" id="cd07743">
    <property type="entry name" value="metallo-hydrolase-like_MBL-fold"/>
    <property type="match status" value="1"/>
</dbReference>
<dbReference type="Gene3D" id="3.60.15.10">
    <property type="entry name" value="Ribonuclease Z/Hydroxyacylglutathione hydrolase-like"/>
    <property type="match status" value="1"/>
</dbReference>
<dbReference type="Proteomes" id="UP000617402">
    <property type="component" value="Unassembled WGS sequence"/>
</dbReference>
<dbReference type="EMBL" id="JACVHF010000001">
    <property type="protein sequence ID" value="MBC9783217.1"/>
    <property type="molecule type" value="Genomic_DNA"/>
</dbReference>
<dbReference type="InterPro" id="IPR001279">
    <property type="entry name" value="Metallo-B-lactamas"/>
</dbReference>
<organism evidence="2 3">
    <name type="scientific">Heliobacterium chlorum</name>
    <dbReference type="NCBI Taxonomy" id="2698"/>
    <lineage>
        <taxon>Bacteria</taxon>
        <taxon>Bacillati</taxon>
        <taxon>Bacillota</taxon>
        <taxon>Clostridia</taxon>
        <taxon>Eubacteriales</taxon>
        <taxon>Heliobacteriaceae</taxon>
        <taxon>Heliobacterium</taxon>
    </lineage>
</organism>
<dbReference type="PANTHER" id="PTHR42951:SF14">
    <property type="entry name" value="METALLO-BETA-LACTAMASE SUPERFAMILY PROTEIN"/>
    <property type="match status" value="1"/>
</dbReference>
<dbReference type="PANTHER" id="PTHR42951">
    <property type="entry name" value="METALLO-BETA-LACTAMASE DOMAIN-CONTAINING"/>
    <property type="match status" value="1"/>
</dbReference>
<evidence type="ECO:0000259" key="1">
    <source>
        <dbReference type="SMART" id="SM00849"/>
    </source>
</evidence>
<evidence type="ECO:0000313" key="2">
    <source>
        <dbReference type="EMBL" id="MBC9783217.1"/>
    </source>
</evidence>
<dbReference type="RefSeq" id="WP_188038379.1">
    <property type="nucleotide sequence ID" value="NZ_JACVHF010000001.1"/>
</dbReference>
<keyword evidence="3" id="KW-1185">Reference proteome</keyword>
<feature type="domain" description="Metallo-beta-lactamase" evidence="1">
    <location>
        <begin position="20"/>
        <end position="213"/>
    </location>
</feature>